<evidence type="ECO:0000256" key="4">
    <source>
        <dbReference type="SAM" id="SignalP"/>
    </source>
</evidence>
<dbReference type="Proteomes" id="UP000507222">
    <property type="component" value="Unassembled WGS sequence"/>
</dbReference>
<keyword evidence="2" id="KW-1015">Disulfide bond</keyword>
<evidence type="ECO:0000256" key="1">
    <source>
        <dbReference type="ARBA" id="ARBA00022729"/>
    </source>
</evidence>
<evidence type="ECO:0000259" key="5">
    <source>
        <dbReference type="Pfam" id="PF03024"/>
    </source>
</evidence>
<evidence type="ECO:0000313" key="6">
    <source>
        <dbReference type="EMBL" id="CAB4285377.1"/>
    </source>
</evidence>
<organism evidence="6 7">
    <name type="scientific">Prunus armeniaca</name>
    <name type="common">Apricot</name>
    <name type="synonym">Armeniaca vulgaris</name>
    <dbReference type="NCBI Taxonomy" id="36596"/>
    <lineage>
        <taxon>Eukaryota</taxon>
        <taxon>Viridiplantae</taxon>
        <taxon>Streptophyta</taxon>
        <taxon>Embryophyta</taxon>
        <taxon>Tracheophyta</taxon>
        <taxon>Spermatophyta</taxon>
        <taxon>Magnoliopsida</taxon>
        <taxon>eudicotyledons</taxon>
        <taxon>Gunneridae</taxon>
        <taxon>Pentapetalae</taxon>
        <taxon>rosids</taxon>
        <taxon>fabids</taxon>
        <taxon>Rosales</taxon>
        <taxon>Rosaceae</taxon>
        <taxon>Amygdaloideae</taxon>
        <taxon>Amygdaleae</taxon>
        <taxon>Prunus</taxon>
    </lineage>
</organism>
<evidence type="ECO:0000256" key="3">
    <source>
        <dbReference type="SAM" id="Phobius"/>
    </source>
</evidence>
<keyword evidence="3" id="KW-0472">Membrane</keyword>
<name>A0A6J5VCD4_PRUAR</name>
<sequence length="288" mass="31828">MGHASLILLLLINSLVPFSSGKPDRVCTSQGGRFPPFSSEGKPPRRVNKGPKDLTLCRVFRKKTCCDVSQTHPALVSVRKLASTGEANPECLQLWELLECSICDPRIGVQPGPPVICASFCDRVFKACAEAYYSTDAITQVLAPCGVNDYVCGRASEWIVNGTEFCHAAGFVVKDDITVRKGEAFCYGGKASLDLISDSWKVSHSEVPQKVESLRLLDEFQQRWREMPFSERVSWAVGGLVLTAGLLFVSKRKSRHQRHKLAALKHYKKLEAKMSQKSPSSPGNRKSK</sequence>
<evidence type="ECO:0000256" key="2">
    <source>
        <dbReference type="ARBA" id="ARBA00023157"/>
    </source>
</evidence>
<gene>
    <name evidence="6" type="ORF">CURHAP_LOCUS41155</name>
</gene>
<feature type="transmembrane region" description="Helical" evidence="3">
    <location>
        <begin position="233"/>
        <end position="250"/>
    </location>
</feature>
<proteinExistence type="predicted"/>
<feature type="domain" description="Folate receptor-like" evidence="5">
    <location>
        <begin position="50"/>
        <end position="169"/>
    </location>
</feature>
<dbReference type="PANTHER" id="PTHR37390">
    <property type="entry name" value="OS02G0592500 PROTEIN"/>
    <property type="match status" value="1"/>
</dbReference>
<dbReference type="InterPro" id="IPR053305">
    <property type="entry name" value="Folate-binding_rcpt-like"/>
</dbReference>
<feature type="signal peptide" evidence="4">
    <location>
        <begin position="1"/>
        <end position="21"/>
    </location>
</feature>
<dbReference type="PANTHER" id="PTHR37390:SF1">
    <property type="entry name" value="FOLATE-BINDING PROTEIN 1"/>
    <property type="match status" value="1"/>
</dbReference>
<protein>
    <recommendedName>
        <fullName evidence="5">Folate receptor-like domain-containing protein</fullName>
    </recommendedName>
</protein>
<dbReference type="InterPro" id="IPR018143">
    <property type="entry name" value="Folate_rcpt-like"/>
</dbReference>
<accession>A0A6J5VCD4</accession>
<dbReference type="Pfam" id="PF03024">
    <property type="entry name" value="Folate_rec"/>
    <property type="match status" value="1"/>
</dbReference>
<dbReference type="AlphaFoldDB" id="A0A6J5VCD4"/>
<keyword evidence="3" id="KW-1133">Transmembrane helix</keyword>
<feature type="chain" id="PRO_5026679654" description="Folate receptor-like domain-containing protein" evidence="4">
    <location>
        <begin position="22"/>
        <end position="288"/>
    </location>
</feature>
<keyword evidence="1 4" id="KW-0732">Signal</keyword>
<dbReference type="EMBL" id="CAEKDK010000006">
    <property type="protein sequence ID" value="CAB4285377.1"/>
    <property type="molecule type" value="Genomic_DNA"/>
</dbReference>
<keyword evidence="3" id="KW-0812">Transmembrane</keyword>
<reference evidence="6 7" key="1">
    <citation type="submission" date="2020-05" db="EMBL/GenBank/DDBJ databases">
        <authorList>
            <person name="Campoy J."/>
            <person name="Schneeberger K."/>
            <person name="Spophaly S."/>
        </authorList>
    </citation>
    <scope>NUCLEOTIDE SEQUENCE [LARGE SCALE GENOMIC DNA]</scope>
    <source>
        <strain evidence="6">PruArmRojPasFocal</strain>
    </source>
</reference>
<evidence type="ECO:0000313" key="7">
    <source>
        <dbReference type="Proteomes" id="UP000507222"/>
    </source>
</evidence>